<feature type="binding site" evidence="12">
    <location>
        <position position="442"/>
    </location>
    <ligand>
        <name>Zn(2+)</name>
        <dbReference type="ChEBI" id="CHEBI:29105"/>
        <label>1</label>
    </ligand>
</feature>
<dbReference type="Gene3D" id="3.40.50.300">
    <property type="entry name" value="P-loop containing nucleotide triphosphate hydrolases"/>
    <property type="match status" value="2"/>
</dbReference>
<evidence type="ECO:0000259" key="13">
    <source>
        <dbReference type="PROSITE" id="PS51192"/>
    </source>
</evidence>
<dbReference type="InterPro" id="IPR027417">
    <property type="entry name" value="P-loop_NTPase"/>
</dbReference>
<feature type="binding site" evidence="12">
    <location>
        <position position="426"/>
    </location>
    <ligand>
        <name>Zn(2+)</name>
        <dbReference type="ChEBI" id="CHEBI:29105"/>
        <label>2</label>
    </ligand>
</feature>
<dbReference type="InterPro" id="IPR040498">
    <property type="entry name" value="PriA_CRR"/>
</dbReference>
<dbReference type="GO" id="GO:0016887">
    <property type="term" value="F:ATP hydrolysis activity"/>
    <property type="evidence" value="ECO:0007669"/>
    <property type="project" value="RHEA"/>
</dbReference>
<proteinExistence type="inferred from homology"/>
<evidence type="ECO:0000256" key="11">
    <source>
        <dbReference type="ARBA" id="ARBA00048988"/>
    </source>
</evidence>
<dbReference type="EMBL" id="PGEX01000001">
    <property type="protein sequence ID" value="PJJ40485.1"/>
    <property type="molecule type" value="Genomic_DNA"/>
</dbReference>
<dbReference type="GO" id="GO:1990077">
    <property type="term" value="C:primosome complex"/>
    <property type="evidence" value="ECO:0007669"/>
    <property type="project" value="UniProtKB-UniRule"/>
</dbReference>
<keyword evidence="6 12" id="KW-0347">Helicase</keyword>
<evidence type="ECO:0000256" key="2">
    <source>
        <dbReference type="ARBA" id="ARBA00022705"/>
    </source>
</evidence>
<comment type="similarity">
    <text evidence="12">Belongs to the helicase family. PriA subfamily.</text>
</comment>
<dbReference type="GO" id="GO:0003677">
    <property type="term" value="F:DNA binding"/>
    <property type="evidence" value="ECO:0007669"/>
    <property type="project" value="UniProtKB-UniRule"/>
</dbReference>
<keyword evidence="1 12" id="KW-0639">Primosome</keyword>
<dbReference type="Pfam" id="PF17764">
    <property type="entry name" value="PriA_3primeBD"/>
    <property type="match status" value="1"/>
</dbReference>
<keyword evidence="7 12" id="KW-0862">Zinc</keyword>
<dbReference type="EC" id="5.6.2.4" evidence="12"/>
<dbReference type="Gene3D" id="3.40.1440.60">
    <property type="entry name" value="PriA, 3(prime) DNA-binding domain"/>
    <property type="match status" value="1"/>
</dbReference>
<comment type="function">
    <text evidence="12">Initiates the restart of stalled replication forks, which reloads the replicative helicase on sites other than the origin of replication. Recognizes and binds to abandoned replication forks and remodels them to uncover a helicase loading site. Promotes assembly of the primosome at these replication forks.</text>
</comment>
<comment type="subunit">
    <text evidence="12">Component of the replication restart primosome.</text>
</comment>
<keyword evidence="15" id="KW-1185">Reference proteome</keyword>
<dbReference type="InterPro" id="IPR042115">
    <property type="entry name" value="PriA_3primeBD_sf"/>
</dbReference>
<dbReference type="InterPro" id="IPR005259">
    <property type="entry name" value="PriA"/>
</dbReference>
<evidence type="ECO:0000256" key="7">
    <source>
        <dbReference type="ARBA" id="ARBA00022833"/>
    </source>
</evidence>
<name>A0A2M9A430_9BACT</name>
<gene>
    <name evidence="12" type="primary">priA</name>
    <name evidence="14" type="ORF">BGX16_0411</name>
</gene>
<dbReference type="OrthoDB" id="9759544at2"/>
<feature type="binding site" evidence="12">
    <location>
        <position position="411"/>
    </location>
    <ligand>
        <name>Zn(2+)</name>
        <dbReference type="ChEBI" id="CHEBI:29105"/>
        <label>2</label>
    </ligand>
</feature>
<dbReference type="GO" id="GO:0006270">
    <property type="term" value="P:DNA replication initiation"/>
    <property type="evidence" value="ECO:0007669"/>
    <property type="project" value="TreeGrafter"/>
</dbReference>
<evidence type="ECO:0000256" key="3">
    <source>
        <dbReference type="ARBA" id="ARBA00022723"/>
    </source>
</evidence>
<dbReference type="InterPro" id="IPR041236">
    <property type="entry name" value="PriA_C"/>
</dbReference>
<dbReference type="FunFam" id="3.40.50.300:FF:000489">
    <property type="entry name" value="Primosome assembly protein PriA"/>
    <property type="match status" value="1"/>
</dbReference>
<dbReference type="GO" id="GO:0006269">
    <property type="term" value="P:DNA replication, synthesis of primer"/>
    <property type="evidence" value="ECO:0007669"/>
    <property type="project" value="UniProtKB-KW"/>
</dbReference>
<feature type="binding site" evidence="12">
    <location>
        <position position="402"/>
    </location>
    <ligand>
        <name>Zn(2+)</name>
        <dbReference type="ChEBI" id="CHEBI:29105"/>
        <label>1</label>
    </ligand>
</feature>
<comment type="cofactor">
    <cofactor evidence="12">
        <name>Zn(2+)</name>
        <dbReference type="ChEBI" id="CHEBI:29105"/>
    </cofactor>
    <text evidence="12">Binds 2 zinc ions per subunit.</text>
</comment>
<dbReference type="PROSITE" id="PS51192">
    <property type="entry name" value="HELICASE_ATP_BIND_1"/>
    <property type="match status" value="1"/>
</dbReference>
<dbReference type="GO" id="GO:0006310">
    <property type="term" value="P:DNA recombination"/>
    <property type="evidence" value="ECO:0007669"/>
    <property type="project" value="InterPro"/>
</dbReference>
<accession>A0A2M9A430</accession>
<dbReference type="RefSeq" id="WP_100424559.1">
    <property type="nucleotide sequence ID" value="NZ_JAQXKX010000038.1"/>
</dbReference>
<dbReference type="SMART" id="SM00490">
    <property type="entry name" value="HELICc"/>
    <property type="match status" value="1"/>
</dbReference>
<dbReference type="InterPro" id="IPR001650">
    <property type="entry name" value="Helicase_C-like"/>
</dbReference>
<evidence type="ECO:0000256" key="12">
    <source>
        <dbReference type="HAMAP-Rule" id="MF_00983"/>
    </source>
</evidence>
<keyword evidence="9 12" id="KW-0238">DNA-binding</keyword>
<dbReference type="InterPro" id="IPR014001">
    <property type="entry name" value="Helicase_ATP-bd"/>
</dbReference>
<keyword evidence="10 12" id="KW-0413">Isomerase</keyword>
<dbReference type="InterPro" id="IPR006935">
    <property type="entry name" value="Helicase/UvrB_N"/>
</dbReference>
<comment type="catalytic activity">
    <reaction evidence="11 12">
        <text>ATP + H2O = ADP + phosphate + H(+)</text>
        <dbReference type="Rhea" id="RHEA:13065"/>
        <dbReference type="ChEBI" id="CHEBI:15377"/>
        <dbReference type="ChEBI" id="CHEBI:15378"/>
        <dbReference type="ChEBI" id="CHEBI:30616"/>
        <dbReference type="ChEBI" id="CHEBI:43474"/>
        <dbReference type="ChEBI" id="CHEBI:456216"/>
        <dbReference type="EC" id="5.6.2.4"/>
    </reaction>
</comment>
<dbReference type="GO" id="GO:0043138">
    <property type="term" value="F:3'-5' DNA helicase activity"/>
    <property type="evidence" value="ECO:0007669"/>
    <property type="project" value="UniProtKB-EC"/>
</dbReference>
<feature type="binding site" evidence="12">
    <location>
        <position position="439"/>
    </location>
    <ligand>
        <name>Zn(2+)</name>
        <dbReference type="ChEBI" id="CHEBI:29105"/>
        <label>1</label>
    </ligand>
</feature>
<dbReference type="Pfam" id="PF18074">
    <property type="entry name" value="PriA_C"/>
    <property type="match status" value="1"/>
</dbReference>
<evidence type="ECO:0000256" key="10">
    <source>
        <dbReference type="ARBA" id="ARBA00023235"/>
    </source>
</evidence>
<dbReference type="CDD" id="cd18804">
    <property type="entry name" value="SF2_C_priA"/>
    <property type="match status" value="1"/>
</dbReference>
<comment type="catalytic activity">
    <reaction evidence="12">
        <text>Couples ATP hydrolysis with the unwinding of duplex DNA by translocating in the 3'-5' direction.</text>
        <dbReference type="EC" id="5.6.2.4"/>
    </reaction>
</comment>
<dbReference type="NCBIfam" id="TIGR00595">
    <property type="entry name" value="priA"/>
    <property type="match status" value="1"/>
</dbReference>
<dbReference type="Pfam" id="PF00271">
    <property type="entry name" value="Helicase_C"/>
    <property type="match status" value="1"/>
</dbReference>
<feature type="binding site" evidence="12">
    <location>
        <position position="408"/>
    </location>
    <ligand>
        <name>Zn(2+)</name>
        <dbReference type="ChEBI" id="CHEBI:29105"/>
        <label>2</label>
    </ligand>
</feature>
<keyword evidence="2 12" id="KW-0235">DNA replication</keyword>
<dbReference type="GO" id="GO:0005524">
    <property type="term" value="F:ATP binding"/>
    <property type="evidence" value="ECO:0007669"/>
    <property type="project" value="UniProtKB-UniRule"/>
</dbReference>
<dbReference type="Pfam" id="PF04851">
    <property type="entry name" value="ResIII"/>
    <property type="match status" value="1"/>
</dbReference>
<dbReference type="HAMAP" id="MF_00983">
    <property type="entry name" value="PriA"/>
    <property type="match status" value="1"/>
</dbReference>
<evidence type="ECO:0000256" key="4">
    <source>
        <dbReference type="ARBA" id="ARBA00022741"/>
    </source>
</evidence>
<feature type="binding site" evidence="12">
    <location>
        <position position="429"/>
    </location>
    <ligand>
        <name>Zn(2+)</name>
        <dbReference type="ChEBI" id="CHEBI:29105"/>
        <label>2</label>
    </ligand>
</feature>
<evidence type="ECO:0000313" key="15">
    <source>
        <dbReference type="Proteomes" id="UP000231134"/>
    </source>
</evidence>
<reference evidence="14 15" key="1">
    <citation type="submission" date="2017-11" db="EMBL/GenBank/DDBJ databases">
        <title>Animal gut microbial communities from fecal samples from Wisconsin, USA.</title>
        <authorList>
            <person name="Neumann A."/>
        </authorList>
    </citation>
    <scope>NUCLEOTIDE SEQUENCE [LARGE SCALE GENOMIC DNA]</scope>
    <source>
        <strain evidence="14 15">UWS3</strain>
    </source>
</reference>
<evidence type="ECO:0000313" key="14">
    <source>
        <dbReference type="EMBL" id="PJJ40485.1"/>
    </source>
</evidence>
<dbReference type="InterPro" id="IPR041222">
    <property type="entry name" value="PriA_3primeBD"/>
</dbReference>
<dbReference type="GO" id="GO:0006302">
    <property type="term" value="P:double-strand break repair"/>
    <property type="evidence" value="ECO:0007669"/>
    <property type="project" value="InterPro"/>
</dbReference>
<dbReference type="AlphaFoldDB" id="A0A2M9A430"/>
<evidence type="ECO:0000256" key="9">
    <source>
        <dbReference type="ARBA" id="ARBA00023125"/>
    </source>
</evidence>
<dbReference type="SMART" id="SM00487">
    <property type="entry name" value="DEXDc"/>
    <property type="match status" value="1"/>
</dbReference>
<keyword evidence="3 12" id="KW-0479">Metal-binding</keyword>
<keyword evidence="4 12" id="KW-0547">Nucleotide-binding</keyword>
<feature type="domain" description="Helicase ATP-binding" evidence="13">
    <location>
        <begin position="170"/>
        <end position="336"/>
    </location>
</feature>
<evidence type="ECO:0000256" key="8">
    <source>
        <dbReference type="ARBA" id="ARBA00022840"/>
    </source>
</evidence>
<comment type="caution">
    <text evidence="14">The sequence shown here is derived from an EMBL/GenBank/DDBJ whole genome shotgun (WGS) entry which is preliminary data.</text>
</comment>
<sequence length="680" mass="75262">MAKRIPKTVPPEKIAVAKDCGLFSAFCEVIVPLSPMIFTYAVPEGVVLQRGSVVWVQLSHRKPTLGVVSRVISEKPAFAKAKTAFPHASGYVFSERFMEKLEWTSRYYLSTQQQALNIFLPKDFEKYLDAVFFEASQGNAPEDKPLTSAPELPPLTEEQNSALEKLLELLLQKEGFRGALLHGVTGSGKTRVYMELCKRALAAGKKVLVLVPEIGLAPQTAMRFAEFLGFDIPVIHSALSAPKKRAAWVSILSGKASIVIGTRSAILSPFDYDLVVMDEEHDSSYKQEDPAPRYHARSIAFHEAAKYGGLVLLGSATPALETYCAAKNKKIDYLVLSKRATETALPNVKIVDMKKKVRLQDSSLLLSTELREALTETVQKGDQAIVLMNRRGYSKSRICAECGNTFSCPECKVPLVYHKQYNGLLCHYCGRLFPLNMACPECGSPEYEFAGGAIEKLEEEIAEWIPDAKTIRMDRDTTANVGAAEQILSDFRERKYSILLGTQIVAKGHDFPGVQLVGVVGADSGAGVPDFRAGERLFELLSQTSGRAGRAREGGRVILQTNNSEDPIIHFAIAHDYAGFAEWELESRLDAHYPPYAKVATVEVGHQDYNFLIQKAEAFAEVLSRNQSLEVLGPVDSYIPQVRGTYWMHLLLKASNAVDIRKSLMTLPEDLEIRINIDPQ</sequence>
<dbReference type="PANTHER" id="PTHR30580">
    <property type="entry name" value="PRIMOSOMAL PROTEIN N"/>
    <property type="match status" value="1"/>
</dbReference>
<organism evidence="14 15">
    <name type="scientific">Hallerella succinigenes</name>
    <dbReference type="NCBI Taxonomy" id="1896222"/>
    <lineage>
        <taxon>Bacteria</taxon>
        <taxon>Pseudomonadati</taxon>
        <taxon>Fibrobacterota</taxon>
        <taxon>Fibrobacteria</taxon>
        <taxon>Fibrobacterales</taxon>
        <taxon>Fibrobacteraceae</taxon>
        <taxon>Hallerella</taxon>
    </lineage>
</organism>
<dbReference type="PANTHER" id="PTHR30580:SF0">
    <property type="entry name" value="PRIMOSOMAL PROTEIN N"/>
    <property type="match status" value="1"/>
</dbReference>
<feature type="binding site" evidence="12">
    <location>
        <position position="399"/>
    </location>
    <ligand>
        <name>Zn(2+)</name>
        <dbReference type="ChEBI" id="CHEBI:29105"/>
        <label>1</label>
    </ligand>
</feature>
<evidence type="ECO:0000256" key="5">
    <source>
        <dbReference type="ARBA" id="ARBA00022801"/>
    </source>
</evidence>
<dbReference type="Proteomes" id="UP000231134">
    <property type="component" value="Unassembled WGS sequence"/>
</dbReference>
<dbReference type="SUPFAM" id="SSF52540">
    <property type="entry name" value="P-loop containing nucleoside triphosphate hydrolases"/>
    <property type="match status" value="2"/>
</dbReference>
<keyword evidence="5 12" id="KW-0378">Hydrolase</keyword>
<dbReference type="Pfam" id="PF18319">
    <property type="entry name" value="Zn_ribbon_PriA"/>
    <property type="match status" value="1"/>
</dbReference>
<evidence type="ECO:0000256" key="1">
    <source>
        <dbReference type="ARBA" id="ARBA00022515"/>
    </source>
</evidence>
<evidence type="ECO:0000256" key="6">
    <source>
        <dbReference type="ARBA" id="ARBA00022806"/>
    </source>
</evidence>
<keyword evidence="8 12" id="KW-0067">ATP-binding</keyword>
<protein>
    <recommendedName>
        <fullName evidence="12">Replication restart protein PriA</fullName>
    </recommendedName>
    <alternativeName>
        <fullName evidence="12">ATP-dependent DNA helicase PriA</fullName>
        <ecNumber evidence="12">5.6.2.4</ecNumber>
    </alternativeName>
    <alternativeName>
        <fullName evidence="12">DNA 3'-5' helicase PriA</fullName>
    </alternativeName>
</protein>
<dbReference type="GO" id="GO:0008270">
    <property type="term" value="F:zinc ion binding"/>
    <property type="evidence" value="ECO:0007669"/>
    <property type="project" value="UniProtKB-UniRule"/>
</dbReference>